<evidence type="ECO:0000313" key="2">
    <source>
        <dbReference type="Proteomes" id="UP000257109"/>
    </source>
</evidence>
<reference evidence="1" key="1">
    <citation type="submission" date="2018-05" db="EMBL/GenBank/DDBJ databases">
        <title>Draft genome of Mucuna pruriens seed.</title>
        <authorList>
            <person name="Nnadi N.E."/>
            <person name="Vos R."/>
            <person name="Hasami M.H."/>
            <person name="Devisetty U.K."/>
            <person name="Aguiy J.C."/>
        </authorList>
    </citation>
    <scope>NUCLEOTIDE SEQUENCE [LARGE SCALE GENOMIC DNA]</scope>
    <source>
        <strain evidence="1">JCA_2017</strain>
    </source>
</reference>
<gene>
    <name evidence="1" type="ORF">CR513_60394</name>
</gene>
<name>A0A371E5R8_MUCPR</name>
<dbReference type="OrthoDB" id="1459333at2759"/>
<sequence>MFSIYNSTDSIEGMASAIYSWGPWSLEFVCGGPEAREDAYFYLYDTLPLKLGLCLPFSHFEQLVLNVLNITPTQLQPNNRFFQVYDGRVGSNLLVDSANDPHFPLSWTRGLAMVVKGDKASLSSWEDKLITKLFKLSPISCLDLLKKVIFLSIDYCLIHYKFNSLRTQGSKEEDSHPTFCCLSCFY</sequence>
<protein>
    <submittedName>
        <fullName evidence="1">Uncharacterized protein</fullName>
    </submittedName>
</protein>
<dbReference type="EMBL" id="QJKJ01016168">
    <property type="protein sequence ID" value="RDX61385.1"/>
    <property type="molecule type" value="Genomic_DNA"/>
</dbReference>
<proteinExistence type="predicted"/>
<evidence type="ECO:0000313" key="1">
    <source>
        <dbReference type="EMBL" id="RDX61385.1"/>
    </source>
</evidence>
<accession>A0A371E5R8</accession>
<keyword evidence="2" id="KW-1185">Reference proteome</keyword>
<dbReference type="Proteomes" id="UP000257109">
    <property type="component" value="Unassembled WGS sequence"/>
</dbReference>
<organism evidence="1 2">
    <name type="scientific">Mucuna pruriens</name>
    <name type="common">Velvet bean</name>
    <name type="synonym">Dolichos pruriens</name>
    <dbReference type="NCBI Taxonomy" id="157652"/>
    <lineage>
        <taxon>Eukaryota</taxon>
        <taxon>Viridiplantae</taxon>
        <taxon>Streptophyta</taxon>
        <taxon>Embryophyta</taxon>
        <taxon>Tracheophyta</taxon>
        <taxon>Spermatophyta</taxon>
        <taxon>Magnoliopsida</taxon>
        <taxon>eudicotyledons</taxon>
        <taxon>Gunneridae</taxon>
        <taxon>Pentapetalae</taxon>
        <taxon>rosids</taxon>
        <taxon>fabids</taxon>
        <taxon>Fabales</taxon>
        <taxon>Fabaceae</taxon>
        <taxon>Papilionoideae</taxon>
        <taxon>50 kb inversion clade</taxon>
        <taxon>NPAAA clade</taxon>
        <taxon>indigoferoid/millettioid clade</taxon>
        <taxon>Phaseoleae</taxon>
        <taxon>Mucuna</taxon>
    </lineage>
</organism>
<comment type="caution">
    <text evidence="1">The sequence shown here is derived from an EMBL/GenBank/DDBJ whole genome shotgun (WGS) entry which is preliminary data.</text>
</comment>
<dbReference type="AlphaFoldDB" id="A0A371E5R8"/>
<feature type="non-terminal residue" evidence="1">
    <location>
        <position position="186"/>
    </location>
</feature>